<protein>
    <recommendedName>
        <fullName evidence="4">DUF2975 domain-containing protein</fullName>
    </recommendedName>
</protein>
<feature type="transmembrane region" description="Helical" evidence="1">
    <location>
        <begin position="45"/>
        <end position="63"/>
    </location>
</feature>
<comment type="caution">
    <text evidence="2">The sequence shown here is derived from an EMBL/GenBank/DDBJ whole genome shotgun (WGS) entry which is preliminary data.</text>
</comment>
<keyword evidence="1" id="KW-0812">Transmembrane</keyword>
<dbReference type="Proteomes" id="UP001336835">
    <property type="component" value="Unassembled WGS sequence"/>
</dbReference>
<evidence type="ECO:0008006" key="4">
    <source>
        <dbReference type="Google" id="ProtNLM"/>
    </source>
</evidence>
<evidence type="ECO:0000256" key="1">
    <source>
        <dbReference type="SAM" id="Phobius"/>
    </source>
</evidence>
<gene>
    <name evidence="2" type="ORF">VRU48_19265</name>
</gene>
<name>A0ABU7IDK5_9SPHI</name>
<evidence type="ECO:0000313" key="3">
    <source>
        <dbReference type="Proteomes" id="UP001336835"/>
    </source>
</evidence>
<keyword evidence="1" id="KW-1133">Transmembrane helix</keyword>
<sequence length="145" mass="16132">MKQQLKVIQLIHIAFCVAVFTFGLISFFIAREEIHFEIPKALEDLVFPLISILGIILGTILFNKHLSNINSPENKGTKLIQYQTAFLIKCAFFEAGALANIVAFIMAGNAFFMIFAGLSFIFLVMSRPTASKVVDTLSLQDTDIL</sequence>
<evidence type="ECO:0000313" key="2">
    <source>
        <dbReference type="EMBL" id="MEE1947274.1"/>
    </source>
</evidence>
<proteinExistence type="predicted"/>
<accession>A0ABU7IDK5</accession>
<feature type="transmembrane region" description="Helical" evidence="1">
    <location>
        <begin position="111"/>
        <end position="130"/>
    </location>
</feature>
<dbReference type="EMBL" id="JAZDQT010000004">
    <property type="protein sequence ID" value="MEE1947274.1"/>
    <property type="molecule type" value="Genomic_DNA"/>
</dbReference>
<dbReference type="RefSeq" id="WP_330109562.1">
    <property type="nucleotide sequence ID" value="NZ_JAZDQT010000004.1"/>
</dbReference>
<reference evidence="2 3" key="1">
    <citation type="submission" date="2024-01" db="EMBL/GenBank/DDBJ databases">
        <title>Pedobacter sp. nov., isolated from fresh soil.</title>
        <authorList>
            <person name="Le N.T.T."/>
        </authorList>
    </citation>
    <scope>NUCLEOTIDE SEQUENCE [LARGE SCALE GENOMIC DNA]</scope>
    <source>
        <strain evidence="2 3">KR3-3</strain>
    </source>
</reference>
<feature type="transmembrane region" description="Helical" evidence="1">
    <location>
        <begin position="84"/>
        <end position="105"/>
    </location>
</feature>
<organism evidence="2 3">
    <name type="scientific">Pedobacter albus</name>
    <dbReference type="NCBI Taxonomy" id="3113905"/>
    <lineage>
        <taxon>Bacteria</taxon>
        <taxon>Pseudomonadati</taxon>
        <taxon>Bacteroidota</taxon>
        <taxon>Sphingobacteriia</taxon>
        <taxon>Sphingobacteriales</taxon>
        <taxon>Sphingobacteriaceae</taxon>
        <taxon>Pedobacter</taxon>
    </lineage>
</organism>
<keyword evidence="3" id="KW-1185">Reference proteome</keyword>
<feature type="transmembrane region" description="Helical" evidence="1">
    <location>
        <begin position="7"/>
        <end position="30"/>
    </location>
</feature>
<keyword evidence="1" id="KW-0472">Membrane</keyword>